<accession>D2VQY9</accession>
<dbReference type="KEGG" id="ngr:NAEGRDRAFT_58968"/>
<dbReference type="OrthoDB" id="549243at2759"/>
<evidence type="ECO:0000313" key="1">
    <source>
        <dbReference type="EMBL" id="EFC40720.1"/>
    </source>
</evidence>
<organism evidence="2">
    <name type="scientific">Naegleria gruberi</name>
    <name type="common">Amoeba</name>
    <dbReference type="NCBI Taxonomy" id="5762"/>
    <lineage>
        <taxon>Eukaryota</taxon>
        <taxon>Discoba</taxon>
        <taxon>Heterolobosea</taxon>
        <taxon>Tetramitia</taxon>
        <taxon>Eutetramitia</taxon>
        <taxon>Vahlkampfiidae</taxon>
        <taxon>Naegleria</taxon>
    </lineage>
</organism>
<protein>
    <submittedName>
        <fullName evidence="1">Uncharacterized protein</fullName>
    </submittedName>
</protein>
<dbReference type="InParanoid" id="D2VQY9"/>
<sequence length="696" mass="80690">MCCSKKLKTMAMEHLLNGYHNSEQFVKYFISYKTFNCKMTCELLNFIVETLKNENELLNLNRINLTNFGGRLTYAMIDKICGLIAKFNIREVLCWRMRESVYWIEVIVPTKLKIVERFTILERDLNRFTPSLKYFTKSSALQSLSELNGLTLQKKEDVEKFCQNQLLCESLKRLTVYLPQSISIFDFAFRKIIKNCKNLIELNVLIAYCIEPVHLDLNFDEELITLSTECNTLKILRIDSMYMHPQNRFLKKLSPELRFIPEIPEKISKNLFPNLTELYIHTRNNNQDPSLHAYSGKLALQCLIPSHELSCMDVTNEFFNITFPKCNNIALSGDFIGIADKIPNYTHVQSLKLNNLFDRPDRYISRFHRYLNLKSLSLFRVNVKHGEHLTMSKIKFATFIEELTVKNSLLHHNFLQQLVVSTSSLKSLVLEQIDTYKDSISIEIDTSNTSFSSLNTVRVIDCCGTYVEMLKFILNDNPSSINYLQLKSCDDSLDYEFLESLFSIASRPENVFIEGIEFNDALIEKYLNWRVFPSTIDFSFQGRSITSKFLLNPKNCDTIHKISTLSLPFCPIENDDFCEILDYLNRDRVEKIEINLGTSGPTVETFEELSNFKSLQILDIRGMVEDLDSNSQSLLNDSIRELIIEMPNLRECNLDCWNMTPQEIEAVKLTIRSKGRSAPKLNNNINLPKPNQCLIS</sequence>
<dbReference type="VEuPathDB" id="AmoebaDB:NAEGRDRAFT_58968"/>
<dbReference type="SUPFAM" id="SSF52047">
    <property type="entry name" value="RNI-like"/>
    <property type="match status" value="1"/>
</dbReference>
<dbReference type="InterPro" id="IPR032675">
    <property type="entry name" value="LRR_dom_sf"/>
</dbReference>
<dbReference type="AlphaFoldDB" id="D2VQY9"/>
<evidence type="ECO:0000313" key="2">
    <source>
        <dbReference type="Proteomes" id="UP000006671"/>
    </source>
</evidence>
<dbReference type="Gene3D" id="3.80.10.10">
    <property type="entry name" value="Ribonuclease Inhibitor"/>
    <property type="match status" value="1"/>
</dbReference>
<keyword evidence="2" id="KW-1185">Reference proteome</keyword>
<proteinExistence type="predicted"/>
<reference evidence="1 2" key="1">
    <citation type="journal article" date="2010" name="Cell">
        <title>The genome of Naegleria gruberi illuminates early eukaryotic versatility.</title>
        <authorList>
            <person name="Fritz-Laylin L.K."/>
            <person name="Prochnik S.E."/>
            <person name="Ginger M.L."/>
            <person name="Dacks J.B."/>
            <person name="Carpenter M.L."/>
            <person name="Field M.C."/>
            <person name="Kuo A."/>
            <person name="Paredez A."/>
            <person name="Chapman J."/>
            <person name="Pham J."/>
            <person name="Shu S."/>
            <person name="Neupane R."/>
            <person name="Cipriano M."/>
            <person name="Mancuso J."/>
            <person name="Tu H."/>
            <person name="Salamov A."/>
            <person name="Lindquist E."/>
            <person name="Shapiro H."/>
            <person name="Lucas S."/>
            <person name="Grigoriev I.V."/>
            <person name="Cande W.Z."/>
            <person name="Fulton C."/>
            <person name="Rokhsar D.S."/>
            <person name="Dawson S.C."/>
        </authorList>
    </citation>
    <scope>NUCLEOTIDE SEQUENCE [LARGE SCALE GENOMIC DNA]</scope>
    <source>
        <strain evidence="1 2">NEG-M</strain>
    </source>
</reference>
<dbReference type="GeneID" id="8864601"/>
<name>D2VQY9_NAEGR</name>
<dbReference type="Proteomes" id="UP000006671">
    <property type="component" value="Unassembled WGS sequence"/>
</dbReference>
<gene>
    <name evidence="1" type="ORF">NAEGRDRAFT_58968</name>
</gene>
<dbReference type="RefSeq" id="XP_002673464.1">
    <property type="nucleotide sequence ID" value="XM_002673418.1"/>
</dbReference>
<dbReference type="EMBL" id="GG738890">
    <property type="protein sequence ID" value="EFC40720.1"/>
    <property type="molecule type" value="Genomic_DNA"/>
</dbReference>